<proteinExistence type="predicted"/>
<evidence type="ECO:0000256" key="4">
    <source>
        <dbReference type="ARBA" id="ARBA00022989"/>
    </source>
</evidence>
<feature type="transmembrane region" description="Helical" evidence="6">
    <location>
        <begin position="738"/>
        <end position="760"/>
    </location>
</feature>
<dbReference type="GO" id="GO:0005886">
    <property type="term" value="C:plasma membrane"/>
    <property type="evidence" value="ECO:0007669"/>
    <property type="project" value="UniProtKB-SubCell"/>
</dbReference>
<evidence type="ECO:0000259" key="8">
    <source>
        <dbReference type="Pfam" id="PF12704"/>
    </source>
</evidence>
<feature type="transmembrane region" description="Helical" evidence="6">
    <location>
        <begin position="648"/>
        <end position="671"/>
    </location>
</feature>
<evidence type="ECO:0000256" key="5">
    <source>
        <dbReference type="ARBA" id="ARBA00023136"/>
    </source>
</evidence>
<gene>
    <name evidence="9" type="ORF">ERS417307_03371</name>
</gene>
<dbReference type="RefSeq" id="WP_057089431.1">
    <property type="nucleotide sequence ID" value="NZ_CYZF01000010.1"/>
</dbReference>
<accession>A0A174LSG2</accession>
<dbReference type="AlphaFoldDB" id="A0A174LSG2"/>
<protein>
    <submittedName>
        <fullName evidence="9">ABC transporter permease</fullName>
    </submittedName>
</protein>
<feature type="transmembrane region" description="Helical" evidence="6">
    <location>
        <begin position="275"/>
        <end position="300"/>
    </location>
</feature>
<feature type="domain" description="ABC3 transporter permease C-terminal" evidence="7">
    <location>
        <begin position="280"/>
        <end position="389"/>
    </location>
</feature>
<feature type="transmembrane region" description="Helical" evidence="6">
    <location>
        <begin position="412"/>
        <end position="433"/>
    </location>
</feature>
<dbReference type="InterPro" id="IPR050250">
    <property type="entry name" value="Macrolide_Exporter_MacB"/>
</dbReference>
<evidence type="ECO:0000259" key="7">
    <source>
        <dbReference type="Pfam" id="PF02687"/>
    </source>
</evidence>
<name>A0A174LSG2_BACUN</name>
<evidence type="ECO:0000256" key="6">
    <source>
        <dbReference type="SAM" id="Phobius"/>
    </source>
</evidence>
<reference evidence="9 10" key="1">
    <citation type="submission" date="2015-09" db="EMBL/GenBank/DDBJ databases">
        <authorList>
            <consortium name="Pathogen Informatics"/>
        </authorList>
    </citation>
    <scope>NUCLEOTIDE SEQUENCE [LARGE SCALE GENOMIC DNA]</scope>
    <source>
        <strain evidence="9 10">2789STDY5608791</strain>
    </source>
</reference>
<dbReference type="Pfam" id="PF12704">
    <property type="entry name" value="MacB_PCD"/>
    <property type="match status" value="2"/>
</dbReference>
<dbReference type="GO" id="GO:0022857">
    <property type="term" value="F:transmembrane transporter activity"/>
    <property type="evidence" value="ECO:0007669"/>
    <property type="project" value="TreeGrafter"/>
</dbReference>
<feature type="transmembrane region" description="Helical" evidence="6">
    <location>
        <begin position="368"/>
        <end position="391"/>
    </location>
</feature>
<keyword evidence="5 6" id="KW-0472">Membrane</keyword>
<feature type="domain" description="ABC3 transporter permease C-terminal" evidence="7">
    <location>
        <begin position="656"/>
        <end position="767"/>
    </location>
</feature>
<dbReference type="PANTHER" id="PTHR30572">
    <property type="entry name" value="MEMBRANE COMPONENT OF TRANSPORTER-RELATED"/>
    <property type="match status" value="1"/>
</dbReference>
<feature type="transmembrane region" description="Helical" evidence="6">
    <location>
        <begin position="321"/>
        <end position="348"/>
    </location>
</feature>
<dbReference type="InterPro" id="IPR025857">
    <property type="entry name" value="MacB_PCD"/>
</dbReference>
<organism evidence="9 10">
    <name type="scientific">Bacteroides uniformis</name>
    <dbReference type="NCBI Taxonomy" id="820"/>
    <lineage>
        <taxon>Bacteria</taxon>
        <taxon>Pseudomonadati</taxon>
        <taxon>Bacteroidota</taxon>
        <taxon>Bacteroidia</taxon>
        <taxon>Bacteroidales</taxon>
        <taxon>Bacteroidaceae</taxon>
        <taxon>Bacteroides</taxon>
    </lineage>
</organism>
<comment type="subcellular location">
    <subcellularLocation>
        <location evidence="1">Cell membrane</location>
        <topology evidence="1">Multi-pass membrane protein</topology>
    </subcellularLocation>
</comment>
<feature type="domain" description="MacB-like periplasmic core" evidence="8">
    <location>
        <begin position="28"/>
        <end position="237"/>
    </location>
</feature>
<dbReference type="PANTHER" id="PTHR30572:SF18">
    <property type="entry name" value="ABC-TYPE MACROLIDE FAMILY EXPORT SYSTEM PERMEASE COMPONENT 2"/>
    <property type="match status" value="1"/>
</dbReference>
<dbReference type="Pfam" id="PF02687">
    <property type="entry name" value="FtsX"/>
    <property type="match status" value="2"/>
</dbReference>
<feature type="transmembrane region" description="Helical" evidence="6">
    <location>
        <begin position="706"/>
        <end position="726"/>
    </location>
</feature>
<feature type="domain" description="MacB-like periplasmic core" evidence="8">
    <location>
        <begin position="464"/>
        <end position="592"/>
    </location>
</feature>
<dbReference type="Proteomes" id="UP000095419">
    <property type="component" value="Unassembled WGS sequence"/>
</dbReference>
<dbReference type="InterPro" id="IPR003838">
    <property type="entry name" value="ABC3_permease_C"/>
</dbReference>
<evidence type="ECO:0000256" key="1">
    <source>
        <dbReference type="ARBA" id="ARBA00004651"/>
    </source>
</evidence>
<sequence>MRQIYYTIQILLRGRGSNIVKLTSLTLGLLVGILLFSQIVYELNYENFYKDPERVALLRLQSVEDGIPSEEYNNGTFRPAATDLWETYPELVECASRSADYWQPTLYVNNKRLEDVQVLFVDTLYLQTIGLQVLKGDAHDLANGNNAFLSQDKARELFGDENPIGKEISVEKEFNVTVRGIYQEVPGNTVFRHNVLLSLEAFEWRYGRGTWKQNNIYYTLFRLKHARDVDVMNQGIQKAVEQFMDTRLGETEYLEFSVIALPDIYLSYPDNIRRLVILGVLGFSIFFVSIMNYVLAAIASMNRRAKSVGIHKCSGASSGHILGMFLWETGLMVLVSVGCCLLLMQLFCDIIQDMTGSRLADVFTVQNMYVPALTVLMLFVVAGVLPGCMYARIPVTQVFRRYTESKRSWKRGLLFVQFVGIAFILSMLLTTVWQYHDLMRRSVGFRISGLAMADLSGDMSQGGSVADAIRREPYVESVAATTFSMLEGYNTAMLRDVQGNSIGLLHYQFIGKYFPEVIGLELLEGSWPQREGETVVSKKTVETMRWGSEAVGKKLSIDLSWLKMTAPVTVVGVVDDVRNMGFFEELTNTAFIYNEKGVRVFNVRLKEPAEENVKRLNALVKEAFPACSLEFETYGQIRKLKNGNVLRFRNIVCATSTCILFIVLLGLIGYVSDETQRRSKEIAVRKVNGAESSDILRLLSAGILKVAVGAVIIGIGFAWYISGIWMEQFPDSELLSPLWFVLLGICLLALIVLVVVIKAWRIANENPVKSIKSE</sequence>
<keyword evidence="2" id="KW-1003">Cell membrane</keyword>
<evidence type="ECO:0000256" key="3">
    <source>
        <dbReference type="ARBA" id="ARBA00022692"/>
    </source>
</evidence>
<dbReference type="EMBL" id="CYZF01000010">
    <property type="protein sequence ID" value="CUP25686.1"/>
    <property type="molecule type" value="Genomic_DNA"/>
</dbReference>
<keyword evidence="4 6" id="KW-1133">Transmembrane helix</keyword>
<evidence type="ECO:0000256" key="2">
    <source>
        <dbReference type="ARBA" id="ARBA00022475"/>
    </source>
</evidence>
<evidence type="ECO:0000313" key="10">
    <source>
        <dbReference type="Proteomes" id="UP000095419"/>
    </source>
</evidence>
<evidence type="ECO:0000313" key="9">
    <source>
        <dbReference type="EMBL" id="CUP25686.1"/>
    </source>
</evidence>
<feature type="transmembrane region" description="Helical" evidence="6">
    <location>
        <begin position="20"/>
        <end position="41"/>
    </location>
</feature>
<keyword evidence="3 6" id="KW-0812">Transmembrane</keyword>